<evidence type="ECO:0000256" key="1">
    <source>
        <dbReference type="SAM" id="MobiDB-lite"/>
    </source>
</evidence>
<reference evidence="2 3" key="1">
    <citation type="submission" date="2024-07" db="EMBL/GenBank/DDBJ databases">
        <title>Marimonas sp.nov., isolated from tidal-flat sediment.</title>
        <authorList>
            <person name="Jayan J.N."/>
            <person name="Lee S.S."/>
        </authorList>
    </citation>
    <scope>NUCLEOTIDE SEQUENCE [LARGE SCALE GENOMIC DNA]</scope>
    <source>
        <strain evidence="2 3">MJW-29</strain>
    </source>
</reference>
<evidence type="ECO:0000313" key="2">
    <source>
        <dbReference type="EMBL" id="MEW9919618.1"/>
    </source>
</evidence>
<dbReference type="RefSeq" id="WP_367877324.1">
    <property type="nucleotide sequence ID" value="NZ_JBFNXX010000005.1"/>
</dbReference>
<comment type="caution">
    <text evidence="2">The sequence shown here is derived from an EMBL/GenBank/DDBJ whole genome shotgun (WGS) entry which is preliminary data.</text>
</comment>
<dbReference type="Proteomes" id="UP001556098">
    <property type="component" value="Unassembled WGS sequence"/>
</dbReference>
<proteinExistence type="predicted"/>
<keyword evidence="3" id="KW-1185">Reference proteome</keyword>
<protein>
    <submittedName>
        <fullName evidence="2">Uncharacterized protein</fullName>
    </submittedName>
</protein>
<sequence>MPDLQNQKWKQYAEFSRIDHPHALISFENKGFRELGQPCHKWRARRPKLFRKSYQSPKTGPIGPP</sequence>
<organism evidence="2 3">
    <name type="scientific">Sulfitobacter sediminis</name>
    <dbReference type="NCBI Taxonomy" id="3234186"/>
    <lineage>
        <taxon>Bacteria</taxon>
        <taxon>Pseudomonadati</taxon>
        <taxon>Pseudomonadota</taxon>
        <taxon>Alphaproteobacteria</taxon>
        <taxon>Rhodobacterales</taxon>
        <taxon>Roseobacteraceae</taxon>
        <taxon>Sulfitobacter</taxon>
    </lineage>
</organism>
<accession>A0ABV3RNE4</accession>
<gene>
    <name evidence="2" type="ORF">AB2B41_08390</name>
</gene>
<feature type="region of interest" description="Disordered" evidence="1">
    <location>
        <begin position="46"/>
        <end position="65"/>
    </location>
</feature>
<evidence type="ECO:0000313" key="3">
    <source>
        <dbReference type="Proteomes" id="UP001556098"/>
    </source>
</evidence>
<dbReference type="EMBL" id="JBFNXX010000005">
    <property type="protein sequence ID" value="MEW9919618.1"/>
    <property type="molecule type" value="Genomic_DNA"/>
</dbReference>
<name>A0ABV3RNE4_9RHOB</name>